<keyword evidence="7" id="KW-0503">Monooxygenase</keyword>
<dbReference type="PRINTS" id="PR00463">
    <property type="entry name" value="EP450I"/>
</dbReference>
<dbReference type="GO" id="GO:0016705">
    <property type="term" value="F:oxidoreductase activity, acting on paired donors, with incorporation or reduction of molecular oxygen"/>
    <property type="evidence" value="ECO:0007669"/>
    <property type="project" value="InterPro"/>
</dbReference>
<gene>
    <name evidence="8" type="ORF">GH714_008606</name>
</gene>
<evidence type="ECO:0000256" key="7">
    <source>
        <dbReference type="RuleBase" id="RU000461"/>
    </source>
</evidence>
<dbReference type="Proteomes" id="UP000467840">
    <property type="component" value="Chromosome 3"/>
</dbReference>
<organism evidence="8 9">
    <name type="scientific">Hevea brasiliensis</name>
    <name type="common">Para rubber tree</name>
    <name type="synonym">Siphonia brasiliensis</name>
    <dbReference type="NCBI Taxonomy" id="3981"/>
    <lineage>
        <taxon>Eukaryota</taxon>
        <taxon>Viridiplantae</taxon>
        <taxon>Streptophyta</taxon>
        <taxon>Embryophyta</taxon>
        <taxon>Tracheophyta</taxon>
        <taxon>Spermatophyta</taxon>
        <taxon>Magnoliopsida</taxon>
        <taxon>eudicotyledons</taxon>
        <taxon>Gunneridae</taxon>
        <taxon>Pentapetalae</taxon>
        <taxon>rosids</taxon>
        <taxon>fabids</taxon>
        <taxon>Malpighiales</taxon>
        <taxon>Euphorbiaceae</taxon>
        <taxon>Crotonoideae</taxon>
        <taxon>Micrandreae</taxon>
        <taxon>Hevea</taxon>
    </lineage>
</organism>
<dbReference type="EMBL" id="JAAGAX010000017">
    <property type="protein sequence ID" value="KAF2285872.1"/>
    <property type="molecule type" value="Genomic_DNA"/>
</dbReference>
<evidence type="ECO:0000256" key="2">
    <source>
        <dbReference type="ARBA" id="ARBA00022617"/>
    </source>
</evidence>
<dbReference type="Pfam" id="PF00067">
    <property type="entry name" value="p450"/>
    <property type="match status" value="2"/>
</dbReference>
<reference evidence="8 9" key="1">
    <citation type="journal article" date="2020" name="Mol. Plant">
        <title>The Chromosome-Based Rubber Tree Genome Provides New Insights into Spurge Genome Evolution and Rubber Biosynthesis.</title>
        <authorList>
            <person name="Liu J."/>
            <person name="Shi C."/>
            <person name="Shi C.C."/>
            <person name="Li W."/>
            <person name="Zhang Q.J."/>
            <person name="Zhang Y."/>
            <person name="Li K."/>
            <person name="Lu H.F."/>
            <person name="Shi C."/>
            <person name="Zhu S.T."/>
            <person name="Xiao Z.Y."/>
            <person name="Nan H."/>
            <person name="Yue Y."/>
            <person name="Zhu X.G."/>
            <person name="Wu Y."/>
            <person name="Hong X.N."/>
            <person name="Fan G.Y."/>
            <person name="Tong Y."/>
            <person name="Zhang D."/>
            <person name="Mao C.L."/>
            <person name="Liu Y.L."/>
            <person name="Hao S.J."/>
            <person name="Liu W.Q."/>
            <person name="Lv M.Q."/>
            <person name="Zhang H.B."/>
            <person name="Liu Y."/>
            <person name="Hu-Tang G.R."/>
            <person name="Wang J.P."/>
            <person name="Wang J.H."/>
            <person name="Sun Y.H."/>
            <person name="Ni S.B."/>
            <person name="Chen W.B."/>
            <person name="Zhang X.C."/>
            <person name="Jiao Y.N."/>
            <person name="Eichler E.E."/>
            <person name="Li G.H."/>
            <person name="Liu X."/>
            <person name="Gao L.Z."/>
        </authorList>
    </citation>
    <scope>NUCLEOTIDE SEQUENCE [LARGE SCALE GENOMIC DNA]</scope>
    <source>
        <strain evidence="9">cv. GT1</strain>
        <tissue evidence="8">Leaf</tissue>
    </source>
</reference>
<dbReference type="GO" id="GO:0005506">
    <property type="term" value="F:iron ion binding"/>
    <property type="evidence" value="ECO:0007669"/>
    <property type="project" value="InterPro"/>
</dbReference>
<evidence type="ECO:0000313" key="8">
    <source>
        <dbReference type="EMBL" id="KAF2285872.1"/>
    </source>
</evidence>
<dbReference type="Gene3D" id="1.10.630.10">
    <property type="entry name" value="Cytochrome P450"/>
    <property type="match status" value="2"/>
</dbReference>
<dbReference type="PANTHER" id="PTHR47955:SF8">
    <property type="entry name" value="CYTOCHROME P450 71D11-LIKE"/>
    <property type="match status" value="1"/>
</dbReference>
<comment type="cofactor">
    <cofactor evidence="6">
        <name>heme</name>
        <dbReference type="ChEBI" id="CHEBI:30413"/>
    </cofactor>
</comment>
<keyword evidence="3 6" id="KW-0479">Metal-binding</keyword>
<dbReference type="GO" id="GO:0020037">
    <property type="term" value="F:heme binding"/>
    <property type="evidence" value="ECO:0007669"/>
    <property type="project" value="InterPro"/>
</dbReference>
<dbReference type="InterPro" id="IPR017972">
    <property type="entry name" value="Cyt_P450_CS"/>
</dbReference>
<evidence type="ECO:0000313" key="9">
    <source>
        <dbReference type="Proteomes" id="UP000467840"/>
    </source>
</evidence>
<keyword evidence="5 6" id="KW-0408">Iron</keyword>
<dbReference type="InterPro" id="IPR001128">
    <property type="entry name" value="Cyt_P450"/>
</dbReference>
<name>A0A6A6KAM0_HEVBR</name>
<dbReference type="InterPro" id="IPR036396">
    <property type="entry name" value="Cyt_P450_sf"/>
</dbReference>
<proteinExistence type="inferred from homology"/>
<evidence type="ECO:0000256" key="5">
    <source>
        <dbReference type="ARBA" id="ARBA00023004"/>
    </source>
</evidence>
<dbReference type="AlphaFoldDB" id="A0A6A6KAM0"/>
<protein>
    <recommendedName>
        <fullName evidence="10">Cytochrome P450</fullName>
    </recommendedName>
</protein>
<evidence type="ECO:0000256" key="6">
    <source>
        <dbReference type="PIRSR" id="PIRSR602401-1"/>
    </source>
</evidence>
<keyword evidence="4 7" id="KW-0560">Oxidoreductase</keyword>
<dbReference type="GO" id="GO:0004497">
    <property type="term" value="F:monooxygenase activity"/>
    <property type="evidence" value="ECO:0007669"/>
    <property type="project" value="UniProtKB-KW"/>
</dbReference>
<keyword evidence="9" id="KW-1185">Reference proteome</keyword>
<dbReference type="SUPFAM" id="SSF48264">
    <property type="entry name" value="Cytochrome P450"/>
    <property type="match status" value="1"/>
</dbReference>
<dbReference type="PANTHER" id="PTHR47955">
    <property type="entry name" value="CYTOCHROME P450 FAMILY 71 PROTEIN"/>
    <property type="match status" value="1"/>
</dbReference>
<evidence type="ECO:0000256" key="1">
    <source>
        <dbReference type="ARBA" id="ARBA00010617"/>
    </source>
</evidence>
<dbReference type="PRINTS" id="PR00385">
    <property type="entry name" value="P450"/>
</dbReference>
<feature type="binding site" description="axial binding residue" evidence="6">
    <location>
        <position position="239"/>
    </location>
    <ligand>
        <name>heme</name>
        <dbReference type="ChEBI" id="CHEBI:30413"/>
    </ligand>
    <ligandPart>
        <name>Fe</name>
        <dbReference type="ChEBI" id="CHEBI:18248"/>
    </ligandPart>
</feature>
<sequence>MSAPGPMKLPIIGSMHRLLGSLPHHRLRDLAKKYGPIMHLQQGQVSNIVISSPEAAKEAMTTHDITFAQRPFPLAASIFMYNFKDIEFVAHGDSWRQLRKICTTELLSTKRVQSFRSIREEEDLFLAGSESSSTAIEWAMSEMVKNSRVMEKAQAEETLRLHPPVPSLLPRECREAVEISGYEITINTKVIVNVWAIARDPNCWIEAERFHPERFIDNSVDFKGNDFEFISFGAGRRTCPGTAFGMAVVELSLANLLYNFDWKLPNGMEPHLLDMSESFGASARRKIGLCLIPIPYHPC</sequence>
<comment type="caution">
    <text evidence="8">The sequence shown here is derived from an EMBL/GenBank/DDBJ whole genome shotgun (WGS) entry which is preliminary data.</text>
</comment>
<accession>A0A6A6KAM0</accession>
<dbReference type="InterPro" id="IPR002401">
    <property type="entry name" value="Cyt_P450_E_grp-I"/>
</dbReference>
<keyword evidence="2 6" id="KW-0349">Heme</keyword>
<comment type="similarity">
    <text evidence="1 7">Belongs to the cytochrome P450 family.</text>
</comment>
<dbReference type="PROSITE" id="PS00086">
    <property type="entry name" value="CYTOCHROME_P450"/>
    <property type="match status" value="1"/>
</dbReference>
<evidence type="ECO:0000256" key="3">
    <source>
        <dbReference type="ARBA" id="ARBA00022723"/>
    </source>
</evidence>
<evidence type="ECO:0000256" key="4">
    <source>
        <dbReference type="ARBA" id="ARBA00023002"/>
    </source>
</evidence>
<evidence type="ECO:0008006" key="10">
    <source>
        <dbReference type="Google" id="ProtNLM"/>
    </source>
</evidence>